<keyword evidence="4" id="KW-1133">Transmembrane helix</keyword>
<comment type="caution">
    <text evidence="6">The sequence shown here is derived from an EMBL/GenBank/DDBJ whole genome shotgun (WGS) entry which is preliminary data.</text>
</comment>
<dbReference type="CDD" id="cd03392">
    <property type="entry name" value="PAP2_like_2"/>
    <property type="match status" value="1"/>
</dbReference>
<dbReference type="InterPro" id="IPR000326">
    <property type="entry name" value="PAP2/HPO"/>
</dbReference>
<protein>
    <recommendedName>
        <fullName evidence="1">undecaprenyl-diphosphate phosphatase</fullName>
        <ecNumber evidence="1">3.6.1.27</ecNumber>
    </recommendedName>
    <alternativeName>
        <fullName evidence="2">Undecaprenyl pyrophosphate phosphatase</fullName>
    </alternativeName>
</protein>
<evidence type="ECO:0000256" key="4">
    <source>
        <dbReference type="SAM" id="Phobius"/>
    </source>
</evidence>
<dbReference type="Gene3D" id="1.20.144.10">
    <property type="entry name" value="Phosphatidic acid phosphatase type 2/haloperoxidase"/>
    <property type="match status" value="1"/>
</dbReference>
<keyword evidence="7" id="KW-1185">Reference proteome</keyword>
<feature type="transmembrane region" description="Helical" evidence="4">
    <location>
        <begin position="208"/>
        <end position="226"/>
    </location>
</feature>
<dbReference type="PANTHER" id="PTHR14969:SF13">
    <property type="entry name" value="AT30094P"/>
    <property type="match status" value="1"/>
</dbReference>
<accession>A0ABU3BWT2</accession>
<dbReference type="Proteomes" id="UP001251857">
    <property type="component" value="Unassembled WGS sequence"/>
</dbReference>
<dbReference type="EMBL" id="JAVRIB010000002">
    <property type="protein sequence ID" value="MDT0633742.1"/>
    <property type="molecule type" value="Genomic_DNA"/>
</dbReference>
<dbReference type="InterPro" id="IPR036938">
    <property type="entry name" value="PAP2/HPO_sf"/>
</dbReference>
<proteinExistence type="predicted"/>
<organism evidence="6 7">
    <name type="scientific">Spectribacter hydrogenoxidans</name>
    <dbReference type="NCBI Taxonomy" id="3075608"/>
    <lineage>
        <taxon>Bacteria</taxon>
        <taxon>Pseudomonadati</taxon>
        <taxon>Pseudomonadota</taxon>
        <taxon>Gammaproteobacteria</taxon>
        <taxon>Salinisphaerales</taxon>
        <taxon>Salinisphaeraceae</taxon>
        <taxon>Spectribacter</taxon>
    </lineage>
</organism>
<keyword evidence="4" id="KW-0472">Membrane</keyword>
<comment type="catalytic activity">
    <reaction evidence="3">
        <text>di-trans,octa-cis-undecaprenyl diphosphate + H2O = di-trans,octa-cis-undecaprenyl phosphate + phosphate + H(+)</text>
        <dbReference type="Rhea" id="RHEA:28094"/>
        <dbReference type="ChEBI" id="CHEBI:15377"/>
        <dbReference type="ChEBI" id="CHEBI:15378"/>
        <dbReference type="ChEBI" id="CHEBI:43474"/>
        <dbReference type="ChEBI" id="CHEBI:58405"/>
        <dbReference type="ChEBI" id="CHEBI:60392"/>
        <dbReference type="EC" id="3.6.1.27"/>
    </reaction>
</comment>
<dbReference type="RefSeq" id="WP_311651462.1">
    <property type="nucleotide sequence ID" value="NZ_JAVRIB010000002.1"/>
</dbReference>
<feature type="transmembrane region" description="Helical" evidence="4">
    <location>
        <begin position="80"/>
        <end position="103"/>
    </location>
</feature>
<dbReference type="PANTHER" id="PTHR14969">
    <property type="entry name" value="SPHINGOSINE-1-PHOSPHATE PHOSPHOHYDROLASE"/>
    <property type="match status" value="1"/>
</dbReference>
<evidence type="ECO:0000259" key="5">
    <source>
        <dbReference type="SMART" id="SM00014"/>
    </source>
</evidence>
<feature type="domain" description="Phosphatidic acid phosphatase type 2/haloperoxidase" evidence="5">
    <location>
        <begin position="167"/>
        <end position="279"/>
    </location>
</feature>
<dbReference type="SMART" id="SM00014">
    <property type="entry name" value="acidPPc"/>
    <property type="match status" value="1"/>
</dbReference>
<evidence type="ECO:0000256" key="3">
    <source>
        <dbReference type="ARBA" id="ARBA00047594"/>
    </source>
</evidence>
<feature type="transmembrane region" description="Helical" evidence="4">
    <location>
        <begin position="238"/>
        <end position="258"/>
    </location>
</feature>
<feature type="transmembrane region" description="Helical" evidence="4">
    <location>
        <begin position="167"/>
        <end position="188"/>
    </location>
</feature>
<keyword evidence="4" id="KW-0812">Transmembrane</keyword>
<dbReference type="SUPFAM" id="SSF48317">
    <property type="entry name" value="Acid phosphatase/Vanadium-dependent haloperoxidase"/>
    <property type="match status" value="1"/>
</dbReference>
<feature type="transmembrane region" description="Helical" evidence="4">
    <location>
        <begin position="12"/>
        <end position="30"/>
    </location>
</feature>
<reference evidence="6 7" key="1">
    <citation type="submission" date="2023-09" db="EMBL/GenBank/DDBJ databases">
        <authorList>
            <person name="Rey-Velasco X."/>
        </authorList>
    </citation>
    <scope>NUCLEOTIDE SEQUENCE [LARGE SCALE GENOMIC DNA]</scope>
    <source>
        <strain evidence="6 7">W335</strain>
    </source>
</reference>
<evidence type="ECO:0000256" key="2">
    <source>
        <dbReference type="ARBA" id="ARBA00032707"/>
    </source>
</evidence>
<dbReference type="Pfam" id="PF01569">
    <property type="entry name" value="PAP2"/>
    <property type="match status" value="1"/>
</dbReference>
<feature type="transmembrane region" description="Helical" evidence="4">
    <location>
        <begin position="264"/>
        <end position="282"/>
    </location>
</feature>
<evidence type="ECO:0000256" key="1">
    <source>
        <dbReference type="ARBA" id="ARBA00012374"/>
    </source>
</evidence>
<dbReference type="EC" id="3.6.1.27" evidence="1"/>
<feature type="transmembrane region" description="Helical" evidence="4">
    <location>
        <begin position="134"/>
        <end position="160"/>
    </location>
</feature>
<evidence type="ECO:0000313" key="7">
    <source>
        <dbReference type="Proteomes" id="UP001251857"/>
    </source>
</evidence>
<name>A0ABU3BWT2_9GAMM</name>
<evidence type="ECO:0000313" key="6">
    <source>
        <dbReference type="EMBL" id="MDT0633742.1"/>
    </source>
</evidence>
<sequence>MDADSISPLSLWLLLPVLIAVVAIGRWLAWPLWRLVLIWIPEFWHLLLQVPLPDTLSWRIGRRWPRFTAWITGRVDPNRFAGLPLTLIVLLALYLVSLAAGVLEAVLENEELVALDSHINQALTVMRDDRFVHLFHWISGMGHTNTLAIVLTVAILLLWAQGRLADLYGLILAAGASSTVTWIGKYVIDRERPASLTFAEALSPSFPSGHATGSMAVYGFITFVVARQLLGPRQQFEVVYWGLTLVGLIAFSRMVLSLHYFSDVAAGLLIGAFGVVAGIALAEYRRERDAEPAQP</sequence>
<gene>
    <name evidence="6" type="ORF">RM532_02085</name>
</gene>